<accession>A0A392UIY5</accession>
<protein>
    <submittedName>
        <fullName evidence="2">Uncharacterized protein</fullName>
    </submittedName>
</protein>
<comment type="caution">
    <text evidence="2">The sequence shown here is derived from an EMBL/GenBank/DDBJ whole genome shotgun (WGS) entry which is preliminary data.</text>
</comment>
<reference evidence="2 3" key="1">
    <citation type="journal article" date="2018" name="Front. Plant Sci.">
        <title>Red Clover (Trifolium pratense) and Zigzag Clover (T. medium) - A Picture of Genomic Similarities and Differences.</title>
        <authorList>
            <person name="Dluhosova J."/>
            <person name="Istvanek J."/>
            <person name="Nedelnik J."/>
            <person name="Repkova J."/>
        </authorList>
    </citation>
    <scope>NUCLEOTIDE SEQUENCE [LARGE SCALE GENOMIC DNA]</scope>
    <source>
        <strain evidence="3">cv. 10/8</strain>
        <tissue evidence="2">Leaf</tissue>
    </source>
</reference>
<dbReference type="Proteomes" id="UP000265520">
    <property type="component" value="Unassembled WGS sequence"/>
</dbReference>
<dbReference type="AlphaFoldDB" id="A0A392UIY5"/>
<feature type="non-terminal residue" evidence="2">
    <location>
        <position position="50"/>
    </location>
</feature>
<dbReference type="EMBL" id="LXQA010841993">
    <property type="protein sequence ID" value="MCI73593.1"/>
    <property type="molecule type" value="Genomic_DNA"/>
</dbReference>
<proteinExistence type="predicted"/>
<sequence>MEDASPEANGGDPALLAMIKALKDEMKAMKNQHHMEAGVDSSSTEPLEDS</sequence>
<evidence type="ECO:0000256" key="1">
    <source>
        <dbReference type="SAM" id="MobiDB-lite"/>
    </source>
</evidence>
<name>A0A392UIY5_9FABA</name>
<organism evidence="2 3">
    <name type="scientific">Trifolium medium</name>
    <dbReference type="NCBI Taxonomy" id="97028"/>
    <lineage>
        <taxon>Eukaryota</taxon>
        <taxon>Viridiplantae</taxon>
        <taxon>Streptophyta</taxon>
        <taxon>Embryophyta</taxon>
        <taxon>Tracheophyta</taxon>
        <taxon>Spermatophyta</taxon>
        <taxon>Magnoliopsida</taxon>
        <taxon>eudicotyledons</taxon>
        <taxon>Gunneridae</taxon>
        <taxon>Pentapetalae</taxon>
        <taxon>rosids</taxon>
        <taxon>fabids</taxon>
        <taxon>Fabales</taxon>
        <taxon>Fabaceae</taxon>
        <taxon>Papilionoideae</taxon>
        <taxon>50 kb inversion clade</taxon>
        <taxon>NPAAA clade</taxon>
        <taxon>Hologalegina</taxon>
        <taxon>IRL clade</taxon>
        <taxon>Trifolieae</taxon>
        <taxon>Trifolium</taxon>
    </lineage>
</organism>
<evidence type="ECO:0000313" key="3">
    <source>
        <dbReference type="Proteomes" id="UP000265520"/>
    </source>
</evidence>
<keyword evidence="3" id="KW-1185">Reference proteome</keyword>
<feature type="compositionally biased region" description="Polar residues" evidence="1">
    <location>
        <begin position="40"/>
        <end position="50"/>
    </location>
</feature>
<feature type="region of interest" description="Disordered" evidence="1">
    <location>
        <begin position="29"/>
        <end position="50"/>
    </location>
</feature>
<evidence type="ECO:0000313" key="2">
    <source>
        <dbReference type="EMBL" id="MCI73593.1"/>
    </source>
</evidence>